<protein>
    <submittedName>
        <fullName evidence="6">Helix-turn-helix domain-containing protein</fullName>
    </submittedName>
</protein>
<evidence type="ECO:0000256" key="1">
    <source>
        <dbReference type="ARBA" id="ARBA00023015"/>
    </source>
</evidence>
<dbReference type="AlphaFoldDB" id="A0A516NK47"/>
<dbReference type="Gene3D" id="3.40.50.880">
    <property type="match status" value="1"/>
</dbReference>
<feature type="region of interest" description="Disordered" evidence="4">
    <location>
        <begin position="1"/>
        <end position="23"/>
    </location>
</feature>
<dbReference type="InterPro" id="IPR052158">
    <property type="entry name" value="INH-QAR"/>
</dbReference>
<accession>A0A516NK47</accession>
<dbReference type="SUPFAM" id="SSF52317">
    <property type="entry name" value="Class I glutamine amidotransferase-like"/>
    <property type="match status" value="1"/>
</dbReference>
<dbReference type="InterPro" id="IPR029062">
    <property type="entry name" value="Class_I_gatase-like"/>
</dbReference>
<gene>
    <name evidence="6" type="ORF">FOH10_11685</name>
</gene>
<dbReference type="GO" id="GO:0003700">
    <property type="term" value="F:DNA-binding transcription factor activity"/>
    <property type="evidence" value="ECO:0007669"/>
    <property type="project" value="InterPro"/>
</dbReference>
<dbReference type="InterPro" id="IPR018062">
    <property type="entry name" value="HTH_AraC-typ_CS"/>
</dbReference>
<feature type="domain" description="HTH araC/xylS-type" evidence="5">
    <location>
        <begin position="240"/>
        <end position="340"/>
    </location>
</feature>
<dbReference type="Pfam" id="PF12833">
    <property type="entry name" value="HTH_18"/>
    <property type="match status" value="1"/>
</dbReference>
<evidence type="ECO:0000313" key="6">
    <source>
        <dbReference type="EMBL" id="QDP79281.1"/>
    </source>
</evidence>
<dbReference type="SUPFAM" id="SSF46689">
    <property type="entry name" value="Homeodomain-like"/>
    <property type="match status" value="2"/>
</dbReference>
<dbReference type="EMBL" id="CP041695">
    <property type="protein sequence ID" value="QDP79281.1"/>
    <property type="molecule type" value="Genomic_DNA"/>
</dbReference>
<dbReference type="InterPro" id="IPR002818">
    <property type="entry name" value="DJ-1/PfpI"/>
</dbReference>
<reference evidence="6 7" key="1">
    <citation type="submission" date="2019-07" db="EMBL/GenBank/DDBJ databases">
        <title>Complete Genome Sequence and Methylome Analysis of Nocardia otitidis-caviarum NEB252.</title>
        <authorList>
            <person name="Fomenkov A."/>
            <person name="Anton B.P."/>
            <person name="Vincze T."/>
            <person name="Roberts R.J."/>
        </authorList>
    </citation>
    <scope>NUCLEOTIDE SEQUENCE [LARGE SCALE GENOMIC DNA]</scope>
    <source>
        <strain evidence="6 7">NEB252</strain>
    </source>
</reference>
<dbReference type="Gene3D" id="1.10.10.60">
    <property type="entry name" value="Homeodomain-like"/>
    <property type="match status" value="2"/>
</dbReference>
<keyword evidence="3" id="KW-0804">Transcription</keyword>
<evidence type="ECO:0000256" key="3">
    <source>
        <dbReference type="ARBA" id="ARBA00023163"/>
    </source>
</evidence>
<dbReference type="PROSITE" id="PS00041">
    <property type="entry name" value="HTH_ARAC_FAMILY_1"/>
    <property type="match status" value="1"/>
</dbReference>
<dbReference type="PANTHER" id="PTHR43130">
    <property type="entry name" value="ARAC-FAMILY TRANSCRIPTIONAL REGULATOR"/>
    <property type="match status" value="1"/>
</dbReference>
<dbReference type="SMART" id="SM00342">
    <property type="entry name" value="HTH_ARAC"/>
    <property type="match status" value="1"/>
</dbReference>
<dbReference type="KEGG" id="nod:FOH10_11685"/>
<name>A0A516NK47_9NOCA</name>
<keyword evidence="2" id="KW-0238">DNA-binding</keyword>
<evidence type="ECO:0000313" key="7">
    <source>
        <dbReference type="Proteomes" id="UP000317039"/>
    </source>
</evidence>
<proteinExistence type="predicted"/>
<dbReference type="Pfam" id="PF01965">
    <property type="entry name" value="DJ-1_PfpI"/>
    <property type="match status" value="1"/>
</dbReference>
<evidence type="ECO:0000259" key="5">
    <source>
        <dbReference type="PROSITE" id="PS01124"/>
    </source>
</evidence>
<dbReference type="CDD" id="cd03137">
    <property type="entry name" value="GATase1_AraC_1"/>
    <property type="match status" value="1"/>
</dbReference>
<evidence type="ECO:0000256" key="4">
    <source>
        <dbReference type="SAM" id="MobiDB-lite"/>
    </source>
</evidence>
<evidence type="ECO:0000256" key="2">
    <source>
        <dbReference type="ARBA" id="ARBA00023125"/>
    </source>
</evidence>
<sequence length="348" mass="36942">MDRASPVRPHRHHGHPAANPSDSAIKLAGVSRTIAVAVYDGVRLLDATAPMEVFSTALALGGGYELVLCSPDGGPVTTSARTSLTAHTSYADVRGAHTVLIPGSARLPQAPAPPELISAIPDFAAGARRIASVCTGAFALAQAGVLDGRRATTHWRHAATLARAHPRVTVEPDAIYVRDDTVYTSAGVSAGIDLALALVEADEGAELARDVARDLVVFLQRPGGQSQFSVAARLPRPRHDPLRALLDDVLADPTADHSLPAMADRAALSVRHLTRLFREHLDTTPAAFVEAVRLEAAQTLLESGESIARTAHRCGLGSEESLRRAFLRHLGVTPSAYRTRFRTALHRA</sequence>
<organism evidence="6 7">
    <name type="scientific">Nocardia otitidiscaviarum</name>
    <dbReference type="NCBI Taxonomy" id="1823"/>
    <lineage>
        <taxon>Bacteria</taxon>
        <taxon>Bacillati</taxon>
        <taxon>Actinomycetota</taxon>
        <taxon>Actinomycetes</taxon>
        <taxon>Mycobacteriales</taxon>
        <taxon>Nocardiaceae</taxon>
        <taxon>Nocardia</taxon>
    </lineage>
</organism>
<dbReference type="InterPro" id="IPR018060">
    <property type="entry name" value="HTH_AraC"/>
</dbReference>
<dbReference type="InterPro" id="IPR009057">
    <property type="entry name" value="Homeodomain-like_sf"/>
</dbReference>
<dbReference type="GO" id="GO:0043565">
    <property type="term" value="F:sequence-specific DNA binding"/>
    <property type="evidence" value="ECO:0007669"/>
    <property type="project" value="InterPro"/>
</dbReference>
<dbReference type="Proteomes" id="UP000317039">
    <property type="component" value="Chromosome"/>
</dbReference>
<dbReference type="PROSITE" id="PS01124">
    <property type="entry name" value="HTH_ARAC_FAMILY_2"/>
    <property type="match status" value="1"/>
</dbReference>
<keyword evidence="1" id="KW-0805">Transcription regulation</keyword>
<dbReference type="PANTHER" id="PTHR43130:SF3">
    <property type="entry name" value="HTH-TYPE TRANSCRIPTIONAL REGULATOR RV1931C"/>
    <property type="match status" value="1"/>
</dbReference>